<evidence type="ECO:0000256" key="3">
    <source>
        <dbReference type="ARBA" id="ARBA00022989"/>
    </source>
</evidence>
<reference evidence="8 9" key="1">
    <citation type="journal article" date="2025" name="Microbiol. Resour. Announc.">
        <title>Draft genome sequences for Neonectria magnoliae and Neonectria punicea, canker pathogens of Liriodendron tulipifera and Acer saccharum in West Virginia.</title>
        <authorList>
            <person name="Petronek H.M."/>
            <person name="Kasson M.T."/>
            <person name="Metheny A.M."/>
            <person name="Stauder C.M."/>
            <person name="Lovett B."/>
            <person name="Lynch S.C."/>
            <person name="Garnas J.R."/>
            <person name="Kasson L.R."/>
            <person name="Stajich J.E."/>
        </authorList>
    </citation>
    <scope>NUCLEOTIDE SEQUENCE [LARGE SCALE GENOMIC DNA]</scope>
    <source>
        <strain evidence="8 9">NRRL 64653</strain>
    </source>
</reference>
<feature type="transmembrane region" description="Helical" evidence="6">
    <location>
        <begin position="229"/>
        <end position="247"/>
    </location>
</feature>
<feature type="transmembrane region" description="Helical" evidence="6">
    <location>
        <begin position="118"/>
        <end position="139"/>
    </location>
</feature>
<gene>
    <name evidence="8" type="ORF">QQX98_002776</name>
</gene>
<accession>A0ABR1HGN9</accession>
<dbReference type="InterPro" id="IPR011701">
    <property type="entry name" value="MFS"/>
</dbReference>
<feature type="transmembrane region" description="Helical" evidence="6">
    <location>
        <begin position="93"/>
        <end position="111"/>
    </location>
</feature>
<sequence length="418" mass="45632">MTRQEVTIAEQALHDQANLLPRRQLILAFATLSITMLIVAVDQNAISVALPTIAADLHAEATISWAGTASLLANTTFQMLYGRLSDIFGRKTVYLAAIAFLSIGDLLCGLSRNAVMFYVFRALAGIGGGGIMNLSMIIVSDIVTLEQRGKYQGIIGGMVGLGFVAFISFVMWEWKLARLPMMPVEIFNNPVVVVMLAQSFLFGSVYQAYLYYVPLYLQNAHQFSVMTSALLYIPLVIAQSLISILSGQYISRRKRYGEVIVFGFGIWTLGAGLALIFNRNTSPGAIVTVLFLVGTGVGCTVQPTLVALQAHSPKYRRAVIISNRNFFRSAGGACGLAVSAALLQGRLQATLPREYKYLSESTYALPDSDVRRISGVLDAYMAASHSVFILQVPLIGLCFFCTAFIRDRGLEPPEEHEI</sequence>
<dbReference type="EMBL" id="JAZAVJ010000030">
    <property type="protein sequence ID" value="KAK7420353.1"/>
    <property type="molecule type" value="Genomic_DNA"/>
</dbReference>
<dbReference type="PANTHER" id="PTHR23501">
    <property type="entry name" value="MAJOR FACILITATOR SUPERFAMILY"/>
    <property type="match status" value="1"/>
</dbReference>
<comment type="caution">
    <text evidence="8">The sequence shown here is derived from an EMBL/GenBank/DDBJ whole genome shotgun (WGS) entry which is preliminary data.</text>
</comment>
<dbReference type="Gene3D" id="1.20.1720.10">
    <property type="entry name" value="Multidrug resistance protein D"/>
    <property type="match status" value="1"/>
</dbReference>
<proteinExistence type="predicted"/>
<protein>
    <recommendedName>
        <fullName evidence="7">Major facilitator superfamily (MFS) profile domain-containing protein</fullName>
    </recommendedName>
</protein>
<evidence type="ECO:0000259" key="7">
    <source>
        <dbReference type="PROSITE" id="PS50850"/>
    </source>
</evidence>
<evidence type="ECO:0000256" key="5">
    <source>
        <dbReference type="ARBA" id="ARBA00023180"/>
    </source>
</evidence>
<evidence type="ECO:0000313" key="8">
    <source>
        <dbReference type="EMBL" id="KAK7420353.1"/>
    </source>
</evidence>
<evidence type="ECO:0000256" key="1">
    <source>
        <dbReference type="ARBA" id="ARBA00004141"/>
    </source>
</evidence>
<evidence type="ECO:0000256" key="6">
    <source>
        <dbReference type="SAM" id="Phobius"/>
    </source>
</evidence>
<evidence type="ECO:0000256" key="4">
    <source>
        <dbReference type="ARBA" id="ARBA00023136"/>
    </source>
</evidence>
<feature type="transmembrane region" description="Helical" evidence="6">
    <location>
        <begin position="259"/>
        <end position="278"/>
    </location>
</feature>
<feature type="transmembrane region" description="Helical" evidence="6">
    <location>
        <begin position="25"/>
        <end position="50"/>
    </location>
</feature>
<keyword evidence="4 6" id="KW-0472">Membrane</keyword>
<evidence type="ECO:0000313" key="9">
    <source>
        <dbReference type="Proteomes" id="UP001498476"/>
    </source>
</evidence>
<keyword evidence="3 6" id="KW-1133">Transmembrane helix</keyword>
<feature type="transmembrane region" description="Helical" evidence="6">
    <location>
        <begin position="186"/>
        <end position="209"/>
    </location>
</feature>
<name>A0ABR1HGN9_9HYPO</name>
<dbReference type="Proteomes" id="UP001498476">
    <property type="component" value="Unassembled WGS sequence"/>
</dbReference>
<keyword evidence="2 6" id="KW-0812">Transmembrane</keyword>
<dbReference type="Gene3D" id="1.20.1250.20">
    <property type="entry name" value="MFS general substrate transporter like domains"/>
    <property type="match status" value="1"/>
</dbReference>
<dbReference type="InterPro" id="IPR036259">
    <property type="entry name" value="MFS_trans_sf"/>
</dbReference>
<dbReference type="SUPFAM" id="SSF103473">
    <property type="entry name" value="MFS general substrate transporter"/>
    <property type="match status" value="1"/>
</dbReference>
<feature type="domain" description="Major facilitator superfamily (MFS) profile" evidence="7">
    <location>
        <begin position="28"/>
        <end position="418"/>
    </location>
</feature>
<organism evidence="8 9">
    <name type="scientific">Neonectria punicea</name>
    <dbReference type="NCBI Taxonomy" id="979145"/>
    <lineage>
        <taxon>Eukaryota</taxon>
        <taxon>Fungi</taxon>
        <taxon>Dikarya</taxon>
        <taxon>Ascomycota</taxon>
        <taxon>Pezizomycotina</taxon>
        <taxon>Sordariomycetes</taxon>
        <taxon>Hypocreomycetidae</taxon>
        <taxon>Hypocreales</taxon>
        <taxon>Nectriaceae</taxon>
        <taxon>Neonectria</taxon>
    </lineage>
</organism>
<keyword evidence="9" id="KW-1185">Reference proteome</keyword>
<keyword evidence="5" id="KW-0325">Glycoprotein</keyword>
<comment type="subcellular location">
    <subcellularLocation>
        <location evidence="1">Membrane</location>
        <topology evidence="1">Multi-pass membrane protein</topology>
    </subcellularLocation>
</comment>
<dbReference type="PANTHER" id="PTHR23501:SF78">
    <property type="entry name" value="MAJOR FACILITATOR SUPERFAMILY (MFS) PROFILE DOMAIN-CONTAINING PROTEIN-RELATED"/>
    <property type="match status" value="1"/>
</dbReference>
<dbReference type="Pfam" id="PF07690">
    <property type="entry name" value="MFS_1"/>
    <property type="match status" value="2"/>
</dbReference>
<feature type="transmembrane region" description="Helical" evidence="6">
    <location>
        <begin position="329"/>
        <end position="347"/>
    </location>
</feature>
<feature type="transmembrane region" description="Helical" evidence="6">
    <location>
        <begin position="387"/>
        <end position="405"/>
    </location>
</feature>
<dbReference type="PROSITE" id="PS50850">
    <property type="entry name" value="MFS"/>
    <property type="match status" value="1"/>
</dbReference>
<dbReference type="InterPro" id="IPR020846">
    <property type="entry name" value="MFS_dom"/>
</dbReference>
<feature type="transmembrane region" description="Helical" evidence="6">
    <location>
        <begin position="151"/>
        <end position="174"/>
    </location>
</feature>
<feature type="transmembrane region" description="Helical" evidence="6">
    <location>
        <begin position="284"/>
        <end position="308"/>
    </location>
</feature>
<evidence type="ECO:0000256" key="2">
    <source>
        <dbReference type="ARBA" id="ARBA00022692"/>
    </source>
</evidence>